<feature type="domain" description="Acetyl xylan esterase" evidence="4">
    <location>
        <begin position="271"/>
        <end position="560"/>
    </location>
</feature>
<dbReference type="SUPFAM" id="SSF53474">
    <property type="entry name" value="alpha/beta-Hydrolases"/>
    <property type="match status" value="1"/>
</dbReference>
<feature type="chain" id="PRO_5020448299" description="Acetyl xylan esterase domain-containing protein" evidence="3">
    <location>
        <begin position="20"/>
        <end position="566"/>
    </location>
</feature>
<dbReference type="InterPro" id="IPR039069">
    <property type="entry name" value="CE7"/>
</dbReference>
<dbReference type="InterPro" id="IPR008391">
    <property type="entry name" value="AXE1_dom"/>
</dbReference>
<feature type="active site" description="Charge relay system" evidence="1">
    <location>
        <position position="546"/>
    </location>
</feature>
<reference evidence="5 6" key="1">
    <citation type="submission" date="2018-12" db="EMBL/GenBank/DDBJ databases">
        <title>The Draft Genome Sequence of the Soil Bacterium Pedobacter tournemirensis R1.</title>
        <authorList>
            <person name="He J."/>
        </authorList>
    </citation>
    <scope>NUCLEOTIDE SEQUENCE [LARGE SCALE GENOMIC DNA]</scope>
    <source>
        <strain evidence="5 6">R1</strain>
    </source>
</reference>
<feature type="active site" description="Nucleophile" evidence="1">
    <location>
        <position position="429"/>
    </location>
</feature>
<sequence>MKKIFLSLLLTCSVFLSKAQNYLPFNWKISFNDTTLSASSKGSTSTWKDVNLQLSWERQGYFNRLGKCALVTDFDLQGWDSATILELNISLQCHVHQIFMNGKYIGGNIANQFWTNKGAKSTFSIPPGVLRRTKNRIIIIASDLSYTGGKSYNYVSLTSPKSLDNSNISIQITKTDHLFSDVPKHDEVQVRYMSKTPGTISTMIVNDFHHTIYTETTGINAGHGVLKIKVPEALKPGFYEITTVMKNDGYCGDVSWLTLSPEKISCSREPVADLQKYWDEAYTELSNILPDYKLIPNDSLSNERRNAYILEFRSIGNVKIRGYYFVPKKPGNYPVILHLPGYGYGFQNLEPFINQKEPIAELALCIRGHGISTDDFNPGFDIPGMWGYEFCDRYKNAYRGAYMDCVRAIDFLRSRTEIDTTKVGVTGGSQGGGLALATAALCKEKVQACAFFDPFPADIRHQIKIRTLMNIEIAKMLNYYKNQCSVADVLAVQEYIDTRMLASWITSKVYFATALFDDDCPPHVGFAAYNNIHSEKKYKIYPNDSHLGESGYPKVFMSFFKEEFEF</sequence>
<organism evidence="5 6">
    <name type="scientific">Arcticibacter tournemirensis</name>
    <dbReference type="NCBI Taxonomy" id="699437"/>
    <lineage>
        <taxon>Bacteria</taxon>
        <taxon>Pseudomonadati</taxon>
        <taxon>Bacteroidota</taxon>
        <taxon>Sphingobacteriia</taxon>
        <taxon>Sphingobacteriales</taxon>
        <taxon>Sphingobacteriaceae</taxon>
        <taxon>Arcticibacter</taxon>
    </lineage>
</organism>
<dbReference type="GO" id="GO:0005976">
    <property type="term" value="P:polysaccharide metabolic process"/>
    <property type="evidence" value="ECO:0007669"/>
    <property type="project" value="TreeGrafter"/>
</dbReference>
<dbReference type="AlphaFoldDB" id="A0A4Q0M3R1"/>
<proteinExistence type="predicted"/>
<dbReference type="RefSeq" id="WP_128771216.1">
    <property type="nucleotide sequence ID" value="NZ_RXOC01000019.1"/>
</dbReference>
<dbReference type="EMBL" id="RXOC01000019">
    <property type="protein sequence ID" value="RXF67226.1"/>
    <property type="molecule type" value="Genomic_DNA"/>
</dbReference>
<evidence type="ECO:0000313" key="5">
    <source>
        <dbReference type="EMBL" id="RXF67226.1"/>
    </source>
</evidence>
<feature type="signal peptide" evidence="3">
    <location>
        <begin position="1"/>
        <end position="19"/>
    </location>
</feature>
<comment type="caution">
    <text evidence="5">The sequence shown here is derived from an EMBL/GenBank/DDBJ whole genome shotgun (WGS) entry which is preliminary data.</text>
</comment>
<feature type="active site" description="Charge relay system" evidence="1">
    <location>
        <position position="517"/>
    </location>
</feature>
<feature type="binding site" evidence="2">
    <location>
        <position position="342"/>
    </location>
    <ligand>
        <name>substrate</name>
    </ligand>
</feature>
<dbReference type="Gene3D" id="3.40.50.1820">
    <property type="entry name" value="alpha/beta hydrolase"/>
    <property type="match status" value="1"/>
</dbReference>
<dbReference type="Pfam" id="PF05448">
    <property type="entry name" value="AXE1"/>
    <property type="match status" value="1"/>
</dbReference>
<evidence type="ECO:0000256" key="2">
    <source>
        <dbReference type="PIRSR" id="PIRSR639069-2"/>
    </source>
</evidence>
<dbReference type="PANTHER" id="PTHR40111">
    <property type="entry name" value="CEPHALOSPORIN-C DEACETYLASE"/>
    <property type="match status" value="1"/>
</dbReference>
<evidence type="ECO:0000313" key="6">
    <source>
        <dbReference type="Proteomes" id="UP000290848"/>
    </source>
</evidence>
<dbReference type="InterPro" id="IPR029058">
    <property type="entry name" value="AB_hydrolase_fold"/>
</dbReference>
<dbReference type="Proteomes" id="UP000290848">
    <property type="component" value="Unassembled WGS sequence"/>
</dbReference>
<evidence type="ECO:0000259" key="4">
    <source>
        <dbReference type="Pfam" id="PF05448"/>
    </source>
</evidence>
<evidence type="ECO:0000256" key="3">
    <source>
        <dbReference type="SAM" id="SignalP"/>
    </source>
</evidence>
<dbReference type="GO" id="GO:0052689">
    <property type="term" value="F:carboxylic ester hydrolase activity"/>
    <property type="evidence" value="ECO:0007669"/>
    <property type="project" value="TreeGrafter"/>
</dbReference>
<dbReference type="PANTHER" id="PTHR40111:SF1">
    <property type="entry name" value="CEPHALOSPORIN-C DEACETYLASE"/>
    <property type="match status" value="1"/>
</dbReference>
<name>A0A4Q0M3R1_9SPHI</name>
<keyword evidence="3" id="KW-0732">Signal</keyword>
<gene>
    <name evidence="5" type="ORF">EKH83_19865</name>
</gene>
<dbReference type="Gene3D" id="2.60.120.260">
    <property type="entry name" value="Galactose-binding domain-like"/>
    <property type="match status" value="1"/>
</dbReference>
<evidence type="ECO:0000256" key="1">
    <source>
        <dbReference type="PIRSR" id="PIRSR639069-1"/>
    </source>
</evidence>
<accession>A0A4Q0M3R1</accession>
<protein>
    <recommendedName>
        <fullName evidence="4">Acetyl xylan esterase domain-containing protein</fullName>
    </recommendedName>
</protein>